<feature type="region of interest" description="Disordered" evidence="1">
    <location>
        <begin position="706"/>
        <end position="738"/>
    </location>
</feature>
<evidence type="ECO:0000313" key="4">
    <source>
        <dbReference type="Proteomes" id="UP000235672"/>
    </source>
</evidence>
<dbReference type="EMBL" id="KZ613503">
    <property type="protein sequence ID" value="PMD16759.1"/>
    <property type="molecule type" value="Genomic_DNA"/>
</dbReference>
<name>A0A2J6PRY6_9HELO</name>
<feature type="region of interest" description="Disordered" evidence="1">
    <location>
        <begin position="362"/>
        <end position="393"/>
    </location>
</feature>
<protein>
    <submittedName>
        <fullName evidence="3">Uncharacterized protein</fullName>
    </submittedName>
</protein>
<organism evidence="3 4">
    <name type="scientific">Hyaloscypha hepaticicola</name>
    <dbReference type="NCBI Taxonomy" id="2082293"/>
    <lineage>
        <taxon>Eukaryota</taxon>
        <taxon>Fungi</taxon>
        <taxon>Dikarya</taxon>
        <taxon>Ascomycota</taxon>
        <taxon>Pezizomycotina</taxon>
        <taxon>Leotiomycetes</taxon>
        <taxon>Helotiales</taxon>
        <taxon>Hyaloscyphaceae</taxon>
        <taxon>Hyaloscypha</taxon>
    </lineage>
</organism>
<feature type="region of interest" description="Disordered" evidence="1">
    <location>
        <begin position="557"/>
        <end position="576"/>
    </location>
</feature>
<dbReference type="Proteomes" id="UP000235672">
    <property type="component" value="Unassembled WGS sequence"/>
</dbReference>
<evidence type="ECO:0000313" key="3">
    <source>
        <dbReference type="EMBL" id="PMD16759.1"/>
    </source>
</evidence>
<dbReference type="OrthoDB" id="10675576at2759"/>
<feature type="transmembrane region" description="Helical" evidence="2">
    <location>
        <begin position="1221"/>
        <end position="1244"/>
    </location>
</feature>
<feature type="compositionally biased region" description="Basic and acidic residues" evidence="1">
    <location>
        <begin position="558"/>
        <end position="567"/>
    </location>
</feature>
<keyword evidence="2" id="KW-1133">Transmembrane helix</keyword>
<feature type="region of interest" description="Disordered" evidence="1">
    <location>
        <begin position="292"/>
        <end position="312"/>
    </location>
</feature>
<keyword evidence="4" id="KW-1185">Reference proteome</keyword>
<keyword evidence="2" id="KW-0472">Membrane</keyword>
<feature type="transmembrane region" description="Helical" evidence="2">
    <location>
        <begin position="1177"/>
        <end position="1200"/>
    </location>
</feature>
<proteinExistence type="predicted"/>
<gene>
    <name evidence="3" type="ORF">NA56DRAFT_708320</name>
</gene>
<evidence type="ECO:0000256" key="2">
    <source>
        <dbReference type="SAM" id="Phobius"/>
    </source>
</evidence>
<sequence length="1288" mass="144453">MRLGHEGTCAILGFGHSLLQLSSYDGELLHILQGHPFSEEPELLLAQAQLDGLATSSGFGLQVLKPNDAFVNVSERGFIAYKWPIQTFVYKSGSSTDHWFGPRVHHALTYIQDRSLIQVAAVASFFGKDELLINWSLGGNILLKGQSGRPSQDVSEDGSVLTIGYARDGASHEVDIELFINGVPYNFTKTGLPPSHCDNCSNIIRGGHLTAVAALIVARFTPRNRTKVPERSQPSWNDIKRHFSFTHKEKHPLAMKLKKNLGVKNGSRLRGLIIHSVERLLNVAVLPSLMAPKGDSSAAESEESSSSSPKDRNEQWYPRYLLLDNLVQANDGRLSVDYEASFWHVRFLTAVLDFLKKDTRKTGNAGPYNSNSSSDSSDSDDSDDSDESSEFSAVYDLKDDEATNFCNRLSEVIAGILRRLLDVRPDDAKSRAFRALALVYASHHQDQLPIKVLLENLMTTNADIWPKKLSKEEQKDPTCYLLNWLHEVTISIWSNIGGAQTTEKYEGANDFDLSRLDIHTSLAKDRRENQKLDETRLNLLATLPAELLALHAAIGTEHTSDDRKQSDDVQQPTNVNQLEDKKQIAKYLLDAKDLLEWVTRNQESRKAATKLGKTPPWEFLCLNHILPIHLEIAKGGPKGDQHETPSGCSRSTLEKSFQRCQYFLQSDYSLMSSWDPNETTSKDSRWRLDCSSIALTAFLAVLTPQDSNKPPLRSKPPASGVPYQGVTRQKSIDTRRDNQLSTIETKLEEIIRVLKANSGTSAPKDFPWESTLVKANPFYPQFMQAVSSKGVTTNTIARLIQLKASLTRTGNKNADKRTIEGFCDINKQWSLTNGEAPPGSTTTIKMRVVDFNEDDQMSYSLQFAHRDSSLYGIPEDNIRRVFEDSRIANKVNFRIVIHDRLPVQFLSIFTNSVQSDAWDTIFSYYGSTPNFQGARRGRETYDAAGKLTSVVSISLPHFSLASKEREDCIRPRFELFQPTDTHAGPLLTDPNKEDRYIMEVASSICMTGDKFGEFWTCSLLGIPDLEVLSDDLGPLRGILDVCDVISKRYEDVLNVLVERIDLYKGRDLYSNIVVVDEFGGTRATDALQKALWGTKWLDIIGDKFQRRPYWEDDLKESEDKLVWEGYRVALARLKACHDRVVDYNRATTSVADYLVKLSSLSASQHSLITQERAERGGWIAVLIAVLTLLFLPLTFMAVLLTTPMFKWPDPPEGKIIIKLPFTIYWAVSGTVTGLLLCVTAPVLFRFSGVHWKFWHMSVTLKASKPKATQNKVTVQDKATAQDKVADLV</sequence>
<keyword evidence="2" id="KW-0812">Transmembrane</keyword>
<evidence type="ECO:0000256" key="1">
    <source>
        <dbReference type="SAM" id="MobiDB-lite"/>
    </source>
</evidence>
<reference evidence="3 4" key="1">
    <citation type="submission" date="2016-05" db="EMBL/GenBank/DDBJ databases">
        <title>A degradative enzymes factory behind the ericoid mycorrhizal symbiosis.</title>
        <authorList>
            <consortium name="DOE Joint Genome Institute"/>
            <person name="Martino E."/>
            <person name="Morin E."/>
            <person name="Grelet G."/>
            <person name="Kuo A."/>
            <person name="Kohler A."/>
            <person name="Daghino S."/>
            <person name="Barry K."/>
            <person name="Choi C."/>
            <person name="Cichocki N."/>
            <person name="Clum A."/>
            <person name="Copeland A."/>
            <person name="Hainaut M."/>
            <person name="Haridas S."/>
            <person name="Labutti K."/>
            <person name="Lindquist E."/>
            <person name="Lipzen A."/>
            <person name="Khouja H.-R."/>
            <person name="Murat C."/>
            <person name="Ohm R."/>
            <person name="Olson A."/>
            <person name="Spatafora J."/>
            <person name="Veneault-Fourrey C."/>
            <person name="Henrissat B."/>
            <person name="Grigoriev I."/>
            <person name="Martin F."/>
            <person name="Perotto S."/>
        </authorList>
    </citation>
    <scope>NUCLEOTIDE SEQUENCE [LARGE SCALE GENOMIC DNA]</scope>
    <source>
        <strain evidence="3 4">UAMH 7357</strain>
    </source>
</reference>
<feature type="compositionally biased region" description="Low complexity" evidence="1">
    <location>
        <begin position="296"/>
        <end position="308"/>
    </location>
</feature>
<accession>A0A2J6PRY6</accession>
<feature type="compositionally biased region" description="Acidic residues" evidence="1">
    <location>
        <begin position="377"/>
        <end position="389"/>
    </location>
</feature>